<feature type="transmembrane region" description="Helical" evidence="1">
    <location>
        <begin position="52"/>
        <end position="70"/>
    </location>
</feature>
<sequence>MVLFLAVCITAVSLRLFLQGSQACLYWGKRMASPEALLAHPAGFQDAISPPLWVRCMIASSVGLLALLGYGFYAEGVAFGAGLTLAAFVALAVAGSLLLPAPDSPKFLSYILADLIRRSADFEKAGDIGRAEAAKEAHRMLFEAAN</sequence>
<dbReference type="HOGENOM" id="CLU_1774316_0_0_4"/>
<evidence type="ECO:0000313" key="2">
    <source>
        <dbReference type="EMBL" id="AAZ47239.1"/>
    </source>
</evidence>
<keyword evidence="1" id="KW-0812">Transmembrane</keyword>
<protein>
    <recommendedName>
        <fullName evidence="3">Transmembrane protein</fullName>
    </recommendedName>
</protein>
<dbReference type="KEGG" id="dar:Daro_2506"/>
<keyword evidence="1" id="KW-0472">Membrane</keyword>
<name>Q47D42_DECAR</name>
<keyword evidence="1" id="KW-1133">Transmembrane helix</keyword>
<dbReference type="EMBL" id="CP000089">
    <property type="protein sequence ID" value="AAZ47239.1"/>
    <property type="molecule type" value="Genomic_DNA"/>
</dbReference>
<proteinExistence type="predicted"/>
<dbReference type="AlphaFoldDB" id="Q47D42"/>
<organism evidence="2">
    <name type="scientific">Dechloromonas aromatica (strain RCB)</name>
    <dbReference type="NCBI Taxonomy" id="159087"/>
    <lineage>
        <taxon>Bacteria</taxon>
        <taxon>Pseudomonadati</taxon>
        <taxon>Pseudomonadota</taxon>
        <taxon>Betaproteobacteria</taxon>
        <taxon>Rhodocyclales</taxon>
        <taxon>Azonexaceae</taxon>
        <taxon>Dechloromonas</taxon>
    </lineage>
</organism>
<evidence type="ECO:0000256" key="1">
    <source>
        <dbReference type="SAM" id="Phobius"/>
    </source>
</evidence>
<reference evidence="2" key="1">
    <citation type="submission" date="2005-08" db="EMBL/GenBank/DDBJ databases">
        <title>Complete sequence of Dechloromonas aromatica RCB.</title>
        <authorList>
            <person name="Salinero K.K."/>
            <person name="Copeland A."/>
            <person name="Lucas S."/>
            <person name="Lapidus A."/>
            <person name="Barry K."/>
            <person name="Detter J.C."/>
            <person name="Glavina T."/>
            <person name="Hammon N."/>
            <person name="Israni S."/>
            <person name="Pitluck S."/>
            <person name="Di Bartolo G."/>
            <person name="Trong S."/>
            <person name="Schmutz J."/>
            <person name="Larimer F."/>
            <person name="Land M."/>
            <person name="Ivanova N."/>
            <person name="Richardson P."/>
        </authorList>
    </citation>
    <scope>NUCLEOTIDE SEQUENCE</scope>
    <source>
        <strain evidence="2">RCB</strain>
    </source>
</reference>
<evidence type="ECO:0008006" key="3">
    <source>
        <dbReference type="Google" id="ProtNLM"/>
    </source>
</evidence>
<accession>Q47D42</accession>
<feature type="transmembrane region" description="Helical" evidence="1">
    <location>
        <begin position="77"/>
        <end position="99"/>
    </location>
</feature>
<gene>
    <name evidence="2" type="ordered locus">Daro_2506</name>
</gene>